<sequence length="86" mass="9088">LVLLLLIIFAIVQVMRPLPEPSLELTAKPTYTFEGGETKLSWPGQGQSAVMVDGVGSLGSEGAQKPAPIASVAKVMTAYVILQEHP</sequence>
<keyword evidence="1" id="KW-0121">Carboxypeptidase</keyword>
<evidence type="ECO:0000313" key="1">
    <source>
        <dbReference type="EMBL" id="NEE09430.1"/>
    </source>
</evidence>
<feature type="non-terminal residue" evidence="1">
    <location>
        <position position="86"/>
    </location>
</feature>
<dbReference type="AlphaFoldDB" id="A0A6G3WVV5"/>
<dbReference type="InterPro" id="IPR012338">
    <property type="entry name" value="Beta-lactam/transpept-like"/>
</dbReference>
<comment type="caution">
    <text evidence="1">The sequence shown here is derived from an EMBL/GenBank/DDBJ whole genome shotgun (WGS) entry which is preliminary data.</text>
</comment>
<feature type="non-terminal residue" evidence="1">
    <location>
        <position position="1"/>
    </location>
</feature>
<accession>A0A6G3WVV5</accession>
<keyword evidence="1" id="KW-0378">Hydrolase</keyword>
<reference evidence="1" key="1">
    <citation type="submission" date="2020-01" db="EMBL/GenBank/DDBJ databases">
        <title>Insect and environment-associated Actinomycetes.</title>
        <authorList>
            <person name="Currrie C."/>
            <person name="Chevrette M."/>
            <person name="Carlson C."/>
            <person name="Stubbendieck R."/>
            <person name="Wendt-Pienkowski E."/>
        </authorList>
    </citation>
    <scope>NUCLEOTIDE SEQUENCE</scope>
    <source>
        <strain evidence="1">SID7499</strain>
    </source>
</reference>
<proteinExistence type="predicted"/>
<dbReference type="EMBL" id="JAAGMN010002400">
    <property type="protein sequence ID" value="NEE09430.1"/>
    <property type="molecule type" value="Genomic_DNA"/>
</dbReference>
<name>A0A6G3WVV5_9ACTN</name>
<protein>
    <submittedName>
        <fullName evidence="1">D-alanyl-D-alanine carboxypeptidase</fullName>
    </submittedName>
</protein>
<dbReference type="GO" id="GO:0004180">
    <property type="term" value="F:carboxypeptidase activity"/>
    <property type="evidence" value="ECO:0007669"/>
    <property type="project" value="UniProtKB-KW"/>
</dbReference>
<gene>
    <name evidence="1" type="ORF">G3M58_23595</name>
</gene>
<keyword evidence="1" id="KW-0645">Protease</keyword>
<dbReference type="SUPFAM" id="SSF56601">
    <property type="entry name" value="beta-lactamase/transpeptidase-like"/>
    <property type="match status" value="1"/>
</dbReference>
<organism evidence="1">
    <name type="scientific">Streptomyces sp. SID7499</name>
    <dbReference type="NCBI Taxonomy" id="2706086"/>
    <lineage>
        <taxon>Bacteria</taxon>
        <taxon>Bacillati</taxon>
        <taxon>Actinomycetota</taxon>
        <taxon>Actinomycetes</taxon>
        <taxon>Kitasatosporales</taxon>
        <taxon>Streptomycetaceae</taxon>
        <taxon>Streptomyces</taxon>
    </lineage>
</organism>